<evidence type="ECO:0000256" key="2">
    <source>
        <dbReference type="ARBA" id="ARBA00022692"/>
    </source>
</evidence>
<dbReference type="Gene3D" id="1.20.1560.10">
    <property type="entry name" value="ABC transporter type 1, transmembrane domain"/>
    <property type="match status" value="1"/>
</dbReference>
<feature type="transmembrane region" description="Helical" evidence="6">
    <location>
        <begin position="20"/>
        <end position="40"/>
    </location>
</feature>
<evidence type="ECO:0000256" key="5">
    <source>
        <dbReference type="SAM" id="MobiDB-lite"/>
    </source>
</evidence>
<dbReference type="InterPro" id="IPR036640">
    <property type="entry name" value="ABC1_TM_sf"/>
</dbReference>
<dbReference type="AlphaFoldDB" id="A0A1H3SNQ8"/>
<sequence length="111" mass="11595">MSALAGNGVLQTMSVIAHLLAPFISACATPLPIIVVMLALDWRLGLAAPLAAPVVAAIQIWTGRSTSAADAERAERDREATGRWQVNESVGRHTIGAASDNSLPTCHQLPS</sequence>
<dbReference type="GO" id="GO:0005524">
    <property type="term" value="F:ATP binding"/>
    <property type="evidence" value="ECO:0007669"/>
    <property type="project" value="UniProtKB-KW"/>
</dbReference>
<gene>
    <name evidence="8" type="ORF">SAMN05216215_106818</name>
</gene>
<keyword evidence="3 6" id="KW-1133">Transmembrane helix</keyword>
<dbReference type="RefSeq" id="WP_218157663.1">
    <property type="nucleotide sequence ID" value="NZ_FNOK01000068.1"/>
</dbReference>
<organism evidence="8 9">
    <name type="scientific">Saccharopolyspora shandongensis</name>
    <dbReference type="NCBI Taxonomy" id="418495"/>
    <lineage>
        <taxon>Bacteria</taxon>
        <taxon>Bacillati</taxon>
        <taxon>Actinomycetota</taxon>
        <taxon>Actinomycetes</taxon>
        <taxon>Pseudonocardiales</taxon>
        <taxon>Pseudonocardiaceae</taxon>
        <taxon>Saccharopolyspora</taxon>
    </lineage>
</organism>
<dbReference type="PROSITE" id="PS50929">
    <property type="entry name" value="ABC_TM1F"/>
    <property type="match status" value="1"/>
</dbReference>
<keyword evidence="8" id="KW-0067">ATP-binding</keyword>
<evidence type="ECO:0000256" key="1">
    <source>
        <dbReference type="ARBA" id="ARBA00004651"/>
    </source>
</evidence>
<keyword evidence="8" id="KW-0547">Nucleotide-binding</keyword>
<dbReference type="STRING" id="418495.SAMN05216215_106818"/>
<proteinExistence type="predicted"/>
<accession>A0A1H3SNQ8</accession>
<dbReference type="GO" id="GO:0005886">
    <property type="term" value="C:plasma membrane"/>
    <property type="evidence" value="ECO:0007669"/>
    <property type="project" value="UniProtKB-SubCell"/>
</dbReference>
<dbReference type="Proteomes" id="UP000199529">
    <property type="component" value="Unassembled WGS sequence"/>
</dbReference>
<evidence type="ECO:0000256" key="4">
    <source>
        <dbReference type="ARBA" id="ARBA00023136"/>
    </source>
</evidence>
<dbReference type="InterPro" id="IPR011527">
    <property type="entry name" value="ABC1_TM_dom"/>
</dbReference>
<comment type="subcellular location">
    <subcellularLocation>
        <location evidence="1">Cell membrane</location>
        <topology evidence="1">Multi-pass membrane protein</topology>
    </subcellularLocation>
</comment>
<evidence type="ECO:0000256" key="6">
    <source>
        <dbReference type="SAM" id="Phobius"/>
    </source>
</evidence>
<evidence type="ECO:0000313" key="8">
    <source>
        <dbReference type="EMBL" id="SDZ39733.1"/>
    </source>
</evidence>
<feature type="region of interest" description="Disordered" evidence="5">
    <location>
        <begin position="90"/>
        <end position="111"/>
    </location>
</feature>
<evidence type="ECO:0000256" key="3">
    <source>
        <dbReference type="ARBA" id="ARBA00022989"/>
    </source>
</evidence>
<evidence type="ECO:0000313" key="9">
    <source>
        <dbReference type="Proteomes" id="UP000199529"/>
    </source>
</evidence>
<protein>
    <submittedName>
        <fullName evidence="8">ATP-binding cassette, subfamily B</fullName>
    </submittedName>
</protein>
<keyword evidence="4 6" id="KW-0472">Membrane</keyword>
<keyword evidence="2 6" id="KW-0812">Transmembrane</keyword>
<dbReference type="GO" id="GO:0140359">
    <property type="term" value="F:ABC-type transporter activity"/>
    <property type="evidence" value="ECO:0007669"/>
    <property type="project" value="InterPro"/>
</dbReference>
<feature type="domain" description="ABC transmembrane type-1" evidence="7">
    <location>
        <begin position="1"/>
        <end position="83"/>
    </location>
</feature>
<feature type="compositionally biased region" description="Polar residues" evidence="5">
    <location>
        <begin position="99"/>
        <end position="111"/>
    </location>
</feature>
<keyword evidence="9" id="KW-1185">Reference proteome</keyword>
<evidence type="ECO:0000259" key="7">
    <source>
        <dbReference type="PROSITE" id="PS50929"/>
    </source>
</evidence>
<dbReference type="SUPFAM" id="SSF90123">
    <property type="entry name" value="ABC transporter transmembrane region"/>
    <property type="match status" value="1"/>
</dbReference>
<dbReference type="EMBL" id="FNOK01000068">
    <property type="protein sequence ID" value="SDZ39733.1"/>
    <property type="molecule type" value="Genomic_DNA"/>
</dbReference>
<name>A0A1H3SNQ8_9PSEU</name>
<reference evidence="9" key="1">
    <citation type="submission" date="2016-10" db="EMBL/GenBank/DDBJ databases">
        <authorList>
            <person name="Varghese N."/>
            <person name="Submissions S."/>
        </authorList>
    </citation>
    <scope>NUCLEOTIDE SEQUENCE [LARGE SCALE GENOMIC DNA]</scope>
    <source>
        <strain evidence="9">CGMCC 4.3530</strain>
    </source>
</reference>